<evidence type="ECO:0000313" key="4">
    <source>
        <dbReference type="RefSeq" id="XP_006824082.1"/>
    </source>
</evidence>
<dbReference type="Pfam" id="PF00266">
    <property type="entry name" value="Aminotran_5"/>
    <property type="match status" value="1"/>
</dbReference>
<dbReference type="Gene3D" id="3.40.640.10">
    <property type="entry name" value="Type I PLP-dependent aspartate aminotransferase-like (Major domain)"/>
    <property type="match status" value="1"/>
</dbReference>
<evidence type="ECO:0000313" key="3">
    <source>
        <dbReference type="Proteomes" id="UP000694865"/>
    </source>
</evidence>
<dbReference type="RefSeq" id="XP_006824082.1">
    <property type="nucleotide sequence ID" value="XM_006824019.1"/>
</dbReference>
<organism evidence="3 4">
    <name type="scientific">Saccoglossus kowalevskii</name>
    <name type="common">Acorn worm</name>
    <dbReference type="NCBI Taxonomy" id="10224"/>
    <lineage>
        <taxon>Eukaryota</taxon>
        <taxon>Metazoa</taxon>
        <taxon>Hemichordata</taxon>
        <taxon>Enteropneusta</taxon>
        <taxon>Harrimaniidae</taxon>
        <taxon>Saccoglossus</taxon>
    </lineage>
</organism>
<feature type="non-terminal residue" evidence="4">
    <location>
        <position position="296"/>
    </location>
</feature>
<name>A0ABM0MVP1_SACKO</name>
<dbReference type="InterPro" id="IPR015421">
    <property type="entry name" value="PyrdxlP-dep_Trfase_major"/>
</dbReference>
<dbReference type="PANTHER" id="PTHR43092:SF4">
    <property type="entry name" value="AMINOTRANSFERASE CLASS V DOMAIN-CONTAINING PROTEIN"/>
    <property type="match status" value="1"/>
</dbReference>
<dbReference type="SUPFAM" id="SSF53383">
    <property type="entry name" value="PLP-dependent transferases"/>
    <property type="match status" value="1"/>
</dbReference>
<evidence type="ECO:0000256" key="1">
    <source>
        <dbReference type="ARBA" id="ARBA00022898"/>
    </source>
</evidence>
<feature type="domain" description="Aminotransferase class V" evidence="2">
    <location>
        <begin position="68"/>
        <end position="258"/>
    </location>
</feature>
<accession>A0ABM0MVP1</accession>
<proteinExistence type="predicted"/>
<dbReference type="Proteomes" id="UP000694865">
    <property type="component" value="Unplaced"/>
</dbReference>
<protein>
    <submittedName>
        <fullName evidence="4">Uncharacterized aminotransferase C660.12c-like</fullName>
    </submittedName>
</protein>
<keyword evidence="3" id="KW-1185">Reference proteome</keyword>
<evidence type="ECO:0000259" key="2">
    <source>
        <dbReference type="Pfam" id="PF00266"/>
    </source>
</evidence>
<dbReference type="GeneID" id="102802809"/>
<reference evidence="4" key="1">
    <citation type="submission" date="2025-08" db="UniProtKB">
        <authorList>
            <consortium name="RefSeq"/>
        </authorList>
    </citation>
    <scope>IDENTIFICATION</scope>
    <source>
        <tissue evidence="4">Testes</tissue>
    </source>
</reference>
<dbReference type="InterPro" id="IPR000192">
    <property type="entry name" value="Aminotrans_V_dom"/>
</dbReference>
<keyword evidence="1" id="KW-0663">Pyridoxal phosphate</keyword>
<dbReference type="PANTHER" id="PTHR43092">
    <property type="entry name" value="L-CYSTEINE DESULFHYDRASE"/>
    <property type="match status" value="1"/>
</dbReference>
<dbReference type="InterPro" id="IPR015424">
    <property type="entry name" value="PyrdxlP-dep_Trfase"/>
</dbReference>
<sequence length="296" mass="33239">MYLRKKTTSLSSVKFGAEIREKEFYLDSDIVHCNHGSYGTVPRRVLAVKQRFEVDAEKCPDAFILNHTSVHYNAARAAVAQFVGSNKENIVFVENVTTAINAVLKRIQLVAGDSILITNLTYPSTTYTANDVCQVQNGINIVILEIEFPINSEFEIIEQYKEILSANPSIRIAIIDHITSSTALVLPVKNLIELCHQHSVQVLVDGAHAPGQIQLNLEQLAADYYTGSLYKWVFSARGCAFLWVHPRHQNRIKPLVTSHNYKMDFQKVFYIQGARDDSTYLSAASAIQFYKEIGGL</sequence>
<gene>
    <name evidence="4" type="primary">LOC102802809</name>
</gene>